<dbReference type="Pfam" id="PF00004">
    <property type="entry name" value="AAA"/>
    <property type="match status" value="1"/>
</dbReference>
<dbReference type="GO" id="GO:0016887">
    <property type="term" value="F:ATP hydrolysis activity"/>
    <property type="evidence" value="ECO:0007669"/>
    <property type="project" value="InterPro"/>
</dbReference>
<dbReference type="OrthoDB" id="1926878at2759"/>
<dbReference type="SUPFAM" id="SSF52540">
    <property type="entry name" value="P-loop containing nucleoside triphosphate hydrolases"/>
    <property type="match status" value="1"/>
</dbReference>
<evidence type="ECO:0000256" key="3">
    <source>
        <dbReference type="ARBA" id="ARBA00023125"/>
    </source>
</evidence>
<comment type="caution">
    <text evidence="7">The sequence shown here is derived from an EMBL/GenBank/DDBJ whole genome shotgun (WGS) entry which is preliminary data.</text>
</comment>
<keyword evidence="4 5" id="KW-0539">Nucleus</keyword>
<dbReference type="GO" id="GO:0003688">
    <property type="term" value="F:DNA replication origin binding"/>
    <property type="evidence" value="ECO:0007669"/>
    <property type="project" value="TreeGrafter"/>
</dbReference>
<accession>A0A8H7ZVH8</accession>
<comment type="similarity">
    <text evidence="2 5">Belongs to the ORC1 family.</text>
</comment>
<dbReference type="InterPro" id="IPR003959">
    <property type="entry name" value="ATPase_AAA_core"/>
</dbReference>
<evidence type="ECO:0000313" key="8">
    <source>
        <dbReference type="Proteomes" id="UP000673691"/>
    </source>
</evidence>
<dbReference type="Gene3D" id="3.40.50.300">
    <property type="entry name" value="P-loop containing nucleotide triphosphate hydrolases"/>
    <property type="match status" value="1"/>
</dbReference>
<dbReference type="EMBL" id="JAEFCI010005291">
    <property type="protein sequence ID" value="KAG5460393.1"/>
    <property type="molecule type" value="Genomic_DNA"/>
</dbReference>
<keyword evidence="5" id="KW-0547">Nucleotide-binding</keyword>
<dbReference type="PANTHER" id="PTHR10763">
    <property type="entry name" value="CELL DIVISION CONTROL PROTEIN 6-RELATED"/>
    <property type="match status" value="1"/>
</dbReference>
<proteinExistence type="inferred from homology"/>
<dbReference type="AlphaFoldDB" id="A0A8H7ZVH8"/>
<dbReference type="GO" id="GO:0033314">
    <property type="term" value="P:mitotic DNA replication checkpoint signaling"/>
    <property type="evidence" value="ECO:0007669"/>
    <property type="project" value="TreeGrafter"/>
</dbReference>
<dbReference type="GO" id="GO:0005524">
    <property type="term" value="F:ATP binding"/>
    <property type="evidence" value="ECO:0007669"/>
    <property type="project" value="UniProtKB-KW"/>
</dbReference>
<evidence type="ECO:0000256" key="4">
    <source>
        <dbReference type="ARBA" id="ARBA00023242"/>
    </source>
</evidence>
<evidence type="ECO:0000256" key="5">
    <source>
        <dbReference type="RuleBase" id="RU365058"/>
    </source>
</evidence>
<evidence type="ECO:0000256" key="1">
    <source>
        <dbReference type="ARBA" id="ARBA00004123"/>
    </source>
</evidence>
<feature type="non-terminal residue" evidence="7">
    <location>
        <position position="225"/>
    </location>
</feature>
<protein>
    <recommendedName>
        <fullName evidence="5">Origin recognition complex subunit 1</fullName>
    </recommendedName>
</protein>
<keyword evidence="8" id="KW-1185">Reference proteome</keyword>
<dbReference type="InterPro" id="IPR027417">
    <property type="entry name" value="P-loop_NTPase"/>
</dbReference>
<comment type="subunit">
    <text evidence="5">ORC is composed of six subunits.</text>
</comment>
<dbReference type="GO" id="GO:0006270">
    <property type="term" value="P:DNA replication initiation"/>
    <property type="evidence" value="ECO:0007669"/>
    <property type="project" value="TreeGrafter"/>
</dbReference>
<gene>
    <name evidence="7" type="ORF">BJ554DRAFT_7567</name>
</gene>
<evidence type="ECO:0000259" key="6">
    <source>
        <dbReference type="Pfam" id="PF00004"/>
    </source>
</evidence>
<evidence type="ECO:0000256" key="2">
    <source>
        <dbReference type="ARBA" id="ARBA00008398"/>
    </source>
</evidence>
<keyword evidence="5" id="KW-0235">DNA replication</keyword>
<keyword evidence="5" id="KW-0067">ATP-binding</keyword>
<comment type="function">
    <text evidence="5">Component of the origin recognition complex (ORC) that binds origins of replication. DNA-binding is ATP-dependent, however specific DNA sequences that define origins of replication have not been identified so far. ORC is required to assemble the pre-replication complex necessary to initiate DNA replication.</text>
</comment>
<feature type="domain" description="ATPase AAA-type core" evidence="6">
    <location>
        <begin position="69"/>
        <end position="175"/>
    </location>
</feature>
<name>A0A8H7ZVH8_9FUNG</name>
<sequence length="225" mass="25197">MVRSAPLPTRSEARGGPRNGFEQARERLHVSAVPDSLPCRENEFADVLNHLQSALLEATGACICDVPPFQFVEINGMKLTEPAQAYIQLWEAISGQRVTAAHADARLTYFFVREVAHSVVLMDELDLLVTKKQDIMYNFFEWPSRPHAHLVVLAVANTMDLPERVLSNKVSSRLAVEIVEAEARDMERDGSGDDGRETPRVTMTIITRVCNEMYDSPNVDFVIKA</sequence>
<keyword evidence="3 5" id="KW-0238">DNA-binding</keyword>
<reference evidence="7 8" key="1">
    <citation type="journal article" name="Sci. Rep.">
        <title>Genome-scale phylogenetic analyses confirm Olpidium as the closest living zoosporic fungus to the non-flagellated, terrestrial fungi.</title>
        <authorList>
            <person name="Chang Y."/>
            <person name="Rochon D."/>
            <person name="Sekimoto S."/>
            <person name="Wang Y."/>
            <person name="Chovatia M."/>
            <person name="Sandor L."/>
            <person name="Salamov A."/>
            <person name="Grigoriev I.V."/>
            <person name="Stajich J.E."/>
            <person name="Spatafora J.W."/>
        </authorList>
    </citation>
    <scope>NUCLEOTIDE SEQUENCE [LARGE SCALE GENOMIC DNA]</scope>
    <source>
        <strain evidence="7">S191</strain>
    </source>
</reference>
<dbReference type="PANTHER" id="PTHR10763:SF23">
    <property type="entry name" value="ORIGIN RECOGNITION COMPLEX SUBUNIT 1"/>
    <property type="match status" value="1"/>
</dbReference>
<organism evidence="7 8">
    <name type="scientific">Olpidium bornovanus</name>
    <dbReference type="NCBI Taxonomy" id="278681"/>
    <lineage>
        <taxon>Eukaryota</taxon>
        <taxon>Fungi</taxon>
        <taxon>Fungi incertae sedis</taxon>
        <taxon>Olpidiomycota</taxon>
        <taxon>Olpidiomycotina</taxon>
        <taxon>Olpidiomycetes</taxon>
        <taxon>Olpidiales</taxon>
        <taxon>Olpidiaceae</taxon>
        <taxon>Olpidium</taxon>
    </lineage>
</organism>
<evidence type="ECO:0000313" key="7">
    <source>
        <dbReference type="EMBL" id="KAG5460393.1"/>
    </source>
</evidence>
<comment type="subcellular location">
    <subcellularLocation>
        <location evidence="1 5">Nucleus</location>
    </subcellularLocation>
</comment>
<dbReference type="GO" id="GO:0005664">
    <property type="term" value="C:nuclear origin of replication recognition complex"/>
    <property type="evidence" value="ECO:0007669"/>
    <property type="project" value="TreeGrafter"/>
</dbReference>
<dbReference type="Proteomes" id="UP000673691">
    <property type="component" value="Unassembled WGS sequence"/>
</dbReference>
<dbReference type="InterPro" id="IPR050311">
    <property type="entry name" value="ORC1/CDC6"/>
</dbReference>